<reference evidence="1" key="1">
    <citation type="submission" date="2022-09" db="EMBL/GenBank/DDBJ databases">
        <title>A Global Phylogenomic Analysis of the Shiitake Genus Lentinula.</title>
        <authorList>
            <consortium name="DOE Joint Genome Institute"/>
            <person name="Sierra-Patev S."/>
            <person name="Min B."/>
            <person name="Naranjo-Ortiz M."/>
            <person name="Looney B."/>
            <person name="Konkel Z."/>
            <person name="Slot J.C."/>
            <person name="Sakamoto Y."/>
            <person name="Steenwyk J.L."/>
            <person name="Rokas A."/>
            <person name="Carro J."/>
            <person name="Camarero S."/>
            <person name="Ferreira P."/>
            <person name="Molpeceres G."/>
            <person name="Ruiz-Duenas F.J."/>
            <person name="Serrano A."/>
            <person name="Henrissat B."/>
            <person name="Drula E."/>
            <person name="Hughes K.W."/>
            <person name="Mata J.L."/>
            <person name="Ishikawa N.K."/>
            <person name="Vargas-Isla R."/>
            <person name="Ushijima S."/>
            <person name="Smith C.A."/>
            <person name="Ahrendt S."/>
            <person name="Andreopoulos W."/>
            <person name="He G."/>
            <person name="Labutti K."/>
            <person name="Lipzen A."/>
            <person name="Ng V."/>
            <person name="Riley R."/>
            <person name="Sandor L."/>
            <person name="Barry K."/>
            <person name="Martinez A.T."/>
            <person name="Xiao Y."/>
            <person name="Gibbons J.G."/>
            <person name="Terashima K."/>
            <person name="Grigoriev I.V."/>
            <person name="Hibbett D.S."/>
        </authorList>
    </citation>
    <scope>NUCLEOTIDE SEQUENCE</scope>
    <source>
        <strain evidence="1">TMI1499</strain>
    </source>
</reference>
<gene>
    <name evidence="1" type="ORF">F5876DRAFT_48607</name>
</gene>
<proteinExistence type="predicted"/>
<accession>A0ACC1TRK7</accession>
<keyword evidence="2" id="KW-1185">Reference proteome</keyword>
<sequence>DVGTQRSLTLLMIDCFLKLYPAIEQFILNHPKLLDMILISATDLEVLNDTWKYLFVFHSIQELTPTGKTLILSIILPLYEGLIEMLRLMKITLPNLSHIIDVSLQKLCEYVDKARGTRIYALAMAINPTTKLEWIGKNWP</sequence>
<name>A0ACC1TRK7_9AGAR</name>
<evidence type="ECO:0000313" key="1">
    <source>
        <dbReference type="EMBL" id="KAJ3807164.1"/>
    </source>
</evidence>
<comment type="caution">
    <text evidence="1">The sequence shown here is derived from an EMBL/GenBank/DDBJ whole genome shotgun (WGS) entry which is preliminary data.</text>
</comment>
<feature type="non-terminal residue" evidence="1">
    <location>
        <position position="1"/>
    </location>
</feature>
<protein>
    <submittedName>
        <fullName evidence="1">Uncharacterized protein</fullName>
    </submittedName>
</protein>
<dbReference type="EMBL" id="MU795335">
    <property type="protein sequence ID" value="KAJ3807164.1"/>
    <property type="molecule type" value="Genomic_DNA"/>
</dbReference>
<organism evidence="1 2">
    <name type="scientific">Lentinula aff. lateritia</name>
    <dbReference type="NCBI Taxonomy" id="2804960"/>
    <lineage>
        <taxon>Eukaryota</taxon>
        <taxon>Fungi</taxon>
        <taxon>Dikarya</taxon>
        <taxon>Basidiomycota</taxon>
        <taxon>Agaricomycotina</taxon>
        <taxon>Agaricomycetes</taxon>
        <taxon>Agaricomycetidae</taxon>
        <taxon>Agaricales</taxon>
        <taxon>Marasmiineae</taxon>
        <taxon>Omphalotaceae</taxon>
        <taxon>Lentinula</taxon>
    </lineage>
</organism>
<evidence type="ECO:0000313" key="2">
    <source>
        <dbReference type="Proteomes" id="UP001163835"/>
    </source>
</evidence>
<dbReference type="Proteomes" id="UP001163835">
    <property type="component" value="Unassembled WGS sequence"/>
</dbReference>